<gene>
    <name evidence="2" type="ORF">RQP18_00295</name>
</gene>
<protein>
    <submittedName>
        <fullName evidence="2">YwaF family protein</fullName>
    </submittedName>
</protein>
<keyword evidence="1" id="KW-1133">Transmembrane helix</keyword>
<sequence length="237" mass="27752">MKLFINPQVPAVSPGDVNYFIYVMLIALVFLFVFMVRKTLPGRAGFVFFVFLLLAILQRILIIGWYLLTEEYDPAYSLPLQICRVVVWLVILQFFIRRDFLNQIIFYMGLFSYGAFFYPIGIYPPWHMAGWAFFLLHGINTVFPFAMHFAVGFIPTFKGLLQAYIVFLIYFFLVYSLNPHFDGNYFFIEQRPFFHELGASAYILVNLAGTFFGFLFVYLIVKGSIRLKYRASHEEEA</sequence>
<feature type="transmembrane region" description="Helical" evidence="1">
    <location>
        <begin position="129"/>
        <end position="151"/>
    </location>
</feature>
<dbReference type="RefSeq" id="WP_342388201.1">
    <property type="nucleotide sequence ID" value="NZ_CP138333.2"/>
</dbReference>
<reference evidence="3" key="1">
    <citation type="submission" date="2023-10" db="EMBL/GenBank/DDBJ databases">
        <title>Genome analysis and identification of Salinococcus sp. Bachu38 nov., a PGPR from the rhizosphere of Tamarix.</title>
        <authorList>
            <person name="Liang Z."/>
            <person name="Zhang X."/>
            <person name="Jia J."/>
            <person name="Chen X."/>
            <person name="Wang Y."/>
            <person name="Wang Q."/>
            <person name="Wang R."/>
        </authorList>
    </citation>
    <scope>NUCLEOTIDE SEQUENCE [LARGE SCALE GENOMIC DNA]</scope>
    <source>
        <strain evidence="3">Bachu38</strain>
    </source>
</reference>
<feature type="transmembrane region" description="Helical" evidence="1">
    <location>
        <begin position="74"/>
        <end position="92"/>
    </location>
</feature>
<dbReference type="Proteomes" id="UP001455384">
    <property type="component" value="Chromosome"/>
</dbReference>
<feature type="transmembrane region" description="Helical" evidence="1">
    <location>
        <begin position="201"/>
        <end position="221"/>
    </location>
</feature>
<feature type="transmembrane region" description="Helical" evidence="1">
    <location>
        <begin position="104"/>
        <end position="123"/>
    </location>
</feature>
<dbReference type="EMBL" id="CP138333">
    <property type="protein sequence ID" value="WZX29648.1"/>
    <property type="molecule type" value="Genomic_DNA"/>
</dbReference>
<keyword evidence="1" id="KW-0812">Transmembrane</keyword>
<organism evidence="2 3">
    <name type="scientific">Salinicoccus bachuensis</name>
    <dbReference type="NCBI Taxonomy" id="3136731"/>
    <lineage>
        <taxon>Bacteria</taxon>
        <taxon>Bacillati</taxon>
        <taxon>Bacillota</taxon>
        <taxon>Bacilli</taxon>
        <taxon>Bacillales</taxon>
        <taxon>Staphylococcaceae</taxon>
        <taxon>Salinicoccus</taxon>
    </lineage>
</organism>
<keyword evidence="3" id="KW-1185">Reference proteome</keyword>
<keyword evidence="1" id="KW-0472">Membrane</keyword>
<feature type="transmembrane region" description="Helical" evidence="1">
    <location>
        <begin position="163"/>
        <end position="181"/>
    </location>
</feature>
<feature type="transmembrane region" description="Helical" evidence="1">
    <location>
        <begin position="48"/>
        <end position="68"/>
    </location>
</feature>
<proteinExistence type="predicted"/>
<evidence type="ECO:0000313" key="3">
    <source>
        <dbReference type="Proteomes" id="UP001455384"/>
    </source>
</evidence>
<name>A0ABZ3CJX0_9STAP</name>
<evidence type="ECO:0000313" key="2">
    <source>
        <dbReference type="EMBL" id="WZX29648.1"/>
    </source>
</evidence>
<evidence type="ECO:0000256" key="1">
    <source>
        <dbReference type="SAM" id="Phobius"/>
    </source>
</evidence>
<feature type="transmembrane region" description="Helical" evidence="1">
    <location>
        <begin position="19"/>
        <end position="36"/>
    </location>
</feature>
<accession>A0ABZ3CJX0</accession>
<dbReference type="Pfam" id="PF14808">
    <property type="entry name" value="TMEM164"/>
    <property type="match status" value="1"/>
</dbReference>